<name>A0A6J4H3N6_9PROT</name>
<evidence type="ECO:0000313" key="2">
    <source>
        <dbReference type="EMBL" id="CAA9213404.1"/>
    </source>
</evidence>
<dbReference type="AlphaFoldDB" id="A0A6J4H3N6"/>
<organism evidence="2">
    <name type="scientific">uncultured Acetobacteraceae bacterium</name>
    <dbReference type="NCBI Taxonomy" id="169975"/>
    <lineage>
        <taxon>Bacteria</taxon>
        <taxon>Pseudomonadati</taxon>
        <taxon>Pseudomonadota</taxon>
        <taxon>Alphaproteobacteria</taxon>
        <taxon>Acetobacterales</taxon>
        <taxon>Acetobacteraceae</taxon>
        <taxon>environmental samples</taxon>
    </lineage>
</organism>
<feature type="non-terminal residue" evidence="2">
    <location>
        <position position="132"/>
    </location>
</feature>
<feature type="region of interest" description="Disordered" evidence="1">
    <location>
        <begin position="80"/>
        <end position="132"/>
    </location>
</feature>
<evidence type="ECO:0000256" key="1">
    <source>
        <dbReference type="SAM" id="MobiDB-lite"/>
    </source>
</evidence>
<feature type="region of interest" description="Disordered" evidence="1">
    <location>
        <begin position="1"/>
        <end position="55"/>
    </location>
</feature>
<feature type="compositionally biased region" description="Basic residues" evidence="1">
    <location>
        <begin position="31"/>
        <end position="43"/>
    </location>
</feature>
<feature type="compositionally biased region" description="Low complexity" evidence="1">
    <location>
        <begin position="81"/>
        <end position="90"/>
    </location>
</feature>
<feature type="compositionally biased region" description="Basic residues" evidence="1">
    <location>
        <begin position="91"/>
        <end position="103"/>
    </location>
</feature>
<protein>
    <submittedName>
        <fullName evidence="2">Uncharacterized protein</fullName>
    </submittedName>
</protein>
<sequence>DGRRGKLPSPPDLPRRARAGVRGGARPPARPLRHRLPPRRLRRERAGADGAGPVLGQRAGTFHLAALLQAVRGRLPEALGRRVPGAAPPRRLGRAAVHPRPRALVRSPVPGPAGEPADRGAGRGLPASLGLQ</sequence>
<gene>
    <name evidence="2" type="ORF">AVDCRST_MAG08-238</name>
</gene>
<dbReference type="EMBL" id="CADCTG010000024">
    <property type="protein sequence ID" value="CAA9213404.1"/>
    <property type="molecule type" value="Genomic_DNA"/>
</dbReference>
<proteinExistence type="predicted"/>
<feature type="non-terminal residue" evidence="2">
    <location>
        <position position="1"/>
    </location>
</feature>
<accession>A0A6J4H3N6</accession>
<reference evidence="2" key="1">
    <citation type="submission" date="2020-02" db="EMBL/GenBank/DDBJ databases">
        <authorList>
            <person name="Meier V. D."/>
        </authorList>
    </citation>
    <scope>NUCLEOTIDE SEQUENCE</scope>
    <source>
        <strain evidence="2">AVDCRST_MAG08</strain>
    </source>
</reference>